<reference evidence="8" key="1">
    <citation type="journal article" date="2014" name="Int. J. Syst. Evol. Microbiol.">
        <title>Complete genome sequence of Corynebacterium casei LMG S-19264T (=DSM 44701T), isolated from a smear-ripened cheese.</title>
        <authorList>
            <consortium name="US DOE Joint Genome Institute (JGI-PGF)"/>
            <person name="Walter F."/>
            <person name="Albersmeier A."/>
            <person name="Kalinowski J."/>
            <person name="Ruckert C."/>
        </authorList>
    </citation>
    <scope>NUCLEOTIDE SEQUENCE</scope>
    <source>
        <strain evidence="8">CGMCC 1.12997</strain>
    </source>
</reference>
<comment type="caution">
    <text evidence="8">The sequence shown here is derived from an EMBL/GenBank/DDBJ whole genome shotgun (WGS) entry which is preliminary data.</text>
</comment>
<organism evidence="8 9">
    <name type="scientific">Edaphobacter dinghuensis</name>
    <dbReference type="NCBI Taxonomy" id="1560005"/>
    <lineage>
        <taxon>Bacteria</taxon>
        <taxon>Pseudomonadati</taxon>
        <taxon>Acidobacteriota</taxon>
        <taxon>Terriglobia</taxon>
        <taxon>Terriglobales</taxon>
        <taxon>Acidobacteriaceae</taxon>
        <taxon>Edaphobacter</taxon>
    </lineage>
</organism>
<protein>
    <recommendedName>
        <fullName evidence="7">RDD domain-containing protein</fullName>
    </recommendedName>
</protein>
<evidence type="ECO:0000256" key="6">
    <source>
        <dbReference type="SAM" id="Phobius"/>
    </source>
</evidence>
<evidence type="ECO:0000259" key="7">
    <source>
        <dbReference type="Pfam" id="PF06271"/>
    </source>
</evidence>
<dbReference type="PANTHER" id="PTHR36115">
    <property type="entry name" value="PROLINE-RICH ANTIGEN HOMOLOG-RELATED"/>
    <property type="match status" value="1"/>
</dbReference>
<dbReference type="AlphaFoldDB" id="A0A917H0T4"/>
<dbReference type="Pfam" id="PF06271">
    <property type="entry name" value="RDD"/>
    <property type="match status" value="1"/>
</dbReference>
<name>A0A917H0T4_9BACT</name>
<feature type="transmembrane region" description="Helical" evidence="6">
    <location>
        <begin position="408"/>
        <end position="427"/>
    </location>
</feature>
<keyword evidence="2" id="KW-1003">Cell membrane</keyword>
<sequence length="446" mass="48529">MLAPFALKQQVAERLAAHRARHAQPNAAPVPAAARPASARPRAARIAAAVAERYAQSQSYRAFLAAEAERAIQEAQAAAEVAARSAQAIADAQNELLAELDQWQLTPPPVPSAPVSAPALSSVAPAAPQNLSSFAETEPQTQVSSVGLTVRLYEDSKHSIPEPFSGPIRPRYQNSFEAINEIEEDERLALEDEIAFRQSPTFEDPVAPVEIPANLIEFPRQLVAPRRARPRIAEGPLREEAEHAHDATQLRIFEVEPTQISTKPVIEPVESAESVEPEWSSILLSALPVSSYVEPETSRLPFVPTLPLHTASLSLRLMAGLVDGCILLAGFLSFATVFALTLDKLAVPQLPTQIAAIGAVGVLALMALLYQALFFTFSEATPGMRYARIGLCTFNDNNPTRAAMRRRILITALSLSPLGLGFLWAFLDDDGLGWHDRVSRMYQRSY</sequence>
<evidence type="ECO:0000313" key="9">
    <source>
        <dbReference type="Proteomes" id="UP000647241"/>
    </source>
</evidence>
<dbReference type="EMBL" id="BMGT01000001">
    <property type="protein sequence ID" value="GGG63885.1"/>
    <property type="molecule type" value="Genomic_DNA"/>
</dbReference>
<keyword evidence="3 6" id="KW-0812">Transmembrane</keyword>
<dbReference type="InterPro" id="IPR051791">
    <property type="entry name" value="Pra-immunoreactive"/>
</dbReference>
<reference evidence="8" key="2">
    <citation type="submission" date="2020-09" db="EMBL/GenBank/DDBJ databases">
        <authorList>
            <person name="Sun Q."/>
            <person name="Zhou Y."/>
        </authorList>
    </citation>
    <scope>NUCLEOTIDE SEQUENCE</scope>
    <source>
        <strain evidence="8">CGMCC 1.12997</strain>
    </source>
</reference>
<evidence type="ECO:0000256" key="1">
    <source>
        <dbReference type="ARBA" id="ARBA00004651"/>
    </source>
</evidence>
<dbReference type="Proteomes" id="UP000647241">
    <property type="component" value="Unassembled WGS sequence"/>
</dbReference>
<keyword evidence="5 6" id="KW-0472">Membrane</keyword>
<evidence type="ECO:0000313" key="8">
    <source>
        <dbReference type="EMBL" id="GGG63885.1"/>
    </source>
</evidence>
<feature type="domain" description="RDD" evidence="7">
    <location>
        <begin position="310"/>
        <end position="439"/>
    </location>
</feature>
<gene>
    <name evidence="8" type="ORF">GCM10011585_01830</name>
</gene>
<comment type="subcellular location">
    <subcellularLocation>
        <location evidence="1">Cell membrane</location>
        <topology evidence="1">Multi-pass membrane protein</topology>
    </subcellularLocation>
</comment>
<dbReference type="PANTHER" id="PTHR36115:SF4">
    <property type="entry name" value="MEMBRANE PROTEIN"/>
    <property type="match status" value="1"/>
</dbReference>
<evidence type="ECO:0000256" key="2">
    <source>
        <dbReference type="ARBA" id="ARBA00022475"/>
    </source>
</evidence>
<feature type="transmembrane region" description="Helical" evidence="6">
    <location>
        <begin position="321"/>
        <end position="342"/>
    </location>
</feature>
<evidence type="ECO:0000256" key="3">
    <source>
        <dbReference type="ARBA" id="ARBA00022692"/>
    </source>
</evidence>
<accession>A0A917H0T4</accession>
<keyword evidence="4 6" id="KW-1133">Transmembrane helix</keyword>
<evidence type="ECO:0000256" key="5">
    <source>
        <dbReference type="ARBA" id="ARBA00023136"/>
    </source>
</evidence>
<dbReference type="GO" id="GO:0005886">
    <property type="term" value="C:plasma membrane"/>
    <property type="evidence" value="ECO:0007669"/>
    <property type="project" value="UniProtKB-SubCell"/>
</dbReference>
<dbReference type="InterPro" id="IPR010432">
    <property type="entry name" value="RDD"/>
</dbReference>
<evidence type="ECO:0000256" key="4">
    <source>
        <dbReference type="ARBA" id="ARBA00022989"/>
    </source>
</evidence>
<feature type="transmembrane region" description="Helical" evidence="6">
    <location>
        <begin position="354"/>
        <end position="377"/>
    </location>
</feature>
<proteinExistence type="predicted"/>
<keyword evidence="9" id="KW-1185">Reference proteome</keyword>